<protein>
    <submittedName>
        <fullName evidence="2">Acyltransferase</fullName>
    </submittedName>
</protein>
<dbReference type="SMART" id="SM00563">
    <property type="entry name" value="PlsC"/>
    <property type="match status" value="1"/>
</dbReference>
<dbReference type="Proteomes" id="UP000199072">
    <property type="component" value="Unassembled WGS sequence"/>
</dbReference>
<dbReference type="AlphaFoldDB" id="A0A1G7DW38"/>
<proteinExistence type="predicted"/>
<sequence>MVHNKSNFFISPVIRFYLKRLVKRHFNELLFNTISTDNNKAILLIGNHFSFWDSVILYTVNDVLFKKKFHVMMLEETDREQPFLKYAGAFTINKNSRDIIQSLDYAAKLLKDPRNMVLIFPQGRLFPNFTNTIRFQKGISRIINNAAADFQLIFAATFIQHFKHLKPTATVYLKSEAVNYANKDVSILQKSYQEHYNGARHLQTETEFDI</sequence>
<evidence type="ECO:0000313" key="2">
    <source>
        <dbReference type="EMBL" id="SDE55684.1"/>
    </source>
</evidence>
<dbReference type="Pfam" id="PF01553">
    <property type="entry name" value="Acyltransferase"/>
    <property type="match status" value="1"/>
</dbReference>
<keyword evidence="2" id="KW-0808">Transferase</keyword>
<keyword evidence="2" id="KW-0012">Acyltransferase</keyword>
<accession>A0A1G7DW38</accession>
<name>A0A1G7DW38_9SPHI</name>
<dbReference type="SUPFAM" id="SSF69593">
    <property type="entry name" value="Glycerol-3-phosphate (1)-acyltransferase"/>
    <property type="match status" value="1"/>
</dbReference>
<reference evidence="2 3" key="1">
    <citation type="submission" date="2016-10" db="EMBL/GenBank/DDBJ databases">
        <authorList>
            <person name="de Groot N.N."/>
        </authorList>
    </citation>
    <scope>NUCLEOTIDE SEQUENCE [LARGE SCALE GENOMIC DNA]</scope>
    <source>
        <strain evidence="2 3">47C3B</strain>
    </source>
</reference>
<dbReference type="STRING" id="1391627.SAMN05216464_107156"/>
<organism evidence="2 3">
    <name type="scientific">Mucilaginibacter pineti</name>
    <dbReference type="NCBI Taxonomy" id="1391627"/>
    <lineage>
        <taxon>Bacteria</taxon>
        <taxon>Pseudomonadati</taxon>
        <taxon>Bacteroidota</taxon>
        <taxon>Sphingobacteriia</taxon>
        <taxon>Sphingobacteriales</taxon>
        <taxon>Sphingobacteriaceae</taxon>
        <taxon>Mucilaginibacter</taxon>
    </lineage>
</organism>
<evidence type="ECO:0000313" key="3">
    <source>
        <dbReference type="Proteomes" id="UP000199072"/>
    </source>
</evidence>
<feature type="domain" description="Phospholipid/glycerol acyltransferase" evidence="1">
    <location>
        <begin position="42"/>
        <end position="158"/>
    </location>
</feature>
<dbReference type="EMBL" id="FNAI01000007">
    <property type="protein sequence ID" value="SDE55684.1"/>
    <property type="molecule type" value="Genomic_DNA"/>
</dbReference>
<evidence type="ECO:0000259" key="1">
    <source>
        <dbReference type="SMART" id="SM00563"/>
    </source>
</evidence>
<dbReference type="InterPro" id="IPR002123">
    <property type="entry name" value="Plipid/glycerol_acylTrfase"/>
</dbReference>
<gene>
    <name evidence="2" type="ORF">SAMN05216464_107156</name>
</gene>
<dbReference type="OrthoDB" id="152799at2"/>
<dbReference type="GO" id="GO:0016746">
    <property type="term" value="F:acyltransferase activity"/>
    <property type="evidence" value="ECO:0007669"/>
    <property type="project" value="UniProtKB-KW"/>
</dbReference>
<keyword evidence="3" id="KW-1185">Reference proteome</keyword>
<dbReference type="RefSeq" id="WP_091150515.1">
    <property type="nucleotide sequence ID" value="NZ_FNAI01000007.1"/>
</dbReference>